<gene>
    <name evidence="7" type="ORF">GCM10010151_39920</name>
</gene>
<comment type="caution">
    <text evidence="7">The sequence shown here is derived from an EMBL/GenBank/DDBJ whole genome shotgun (WGS) entry which is preliminary data.</text>
</comment>
<dbReference type="PROSITE" id="PS50850">
    <property type="entry name" value="MFS"/>
    <property type="match status" value="1"/>
</dbReference>
<feature type="transmembrane region" description="Helical" evidence="5">
    <location>
        <begin position="417"/>
        <end position="435"/>
    </location>
</feature>
<dbReference type="PANTHER" id="PTHR23501">
    <property type="entry name" value="MAJOR FACILITATOR SUPERFAMILY"/>
    <property type="match status" value="1"/>
</dbReference>
<dbReference type="InterPro" id="IPR011701">
    <property type="entry name" value="MFS"/>
</dbReference>
<evidence type="ECO:0000256" key="1">
    <source>
        <dbReference type="ARBA" id="ARBA00004651"/>
    </source>
</evidence>
<evidence type="ECO:0000256" key="3">
    <source>
        <dbReference type="ARBA" id="ARBA00022989"/>
    </source>
</evidence>
<keyword evidence="8" id="KW-1185">Reference proteome</keyword>
<protein>
    <submittedName>
        <fullName evidence="7">MFS transporter</fullName>
    </submittedName>
</protein>
<feature type="transmembrane region" description="Helical" evidence="5">
    <location>
        <begin position="61"/>
        <end position="81"/>
    </location>
</feature>
<keyword evidence="2 5" id="KW-0812">Transmembrane</keyword>
<evidence type="ECO:0000313" key="8">
    <source>
        <dbReference type="Proteomes" id="UP001501822"/>
    </source>
</evidence>
<dbReference type="RefSeq" id="WP_252800946.1">
    <property type="nucleotide sequence ID" value="NZ_BAAABM010000037.1"/>
</dbReference>
<keyword evidence="3 5" id="KW-1133">Transmembrane helix</keyword>
<evidence type="ECO:0000313" key="7">
    <source>
        <dbReference type="EMBL" id="GAA0346304.1"/>
    </source>
</evidence>
<feature type="transmembrane region" description="Helical" evidence="5">
    <location>
        <begin position="178"/>
        <end position="200"/>
    </location>
</feature>
<feature type="transmembrane region" description="Helical" evidence="5">
    <location>
        <begin position="329"/>
        <end position="350"/>
    </location>
</feature>
<feature type="transmembrane region" description="Helical" evidence="5">
    <location>
        <begin position="29"/>
        <end position="49"/>
    </location>
</feature>
<dbReference type="Proteomes" id="UP001501822">
    <property type="component" value="Unassembled WGS sequence"/>
</dbReference>
<feature type="transmembrane region" description="Helical" evidence="5">
    <location>
        <begin position="150"/>
        <end position="172"/>
    </location>
</feature>
<dbReference type="Gene3D" id="1.20.1250.20">
    <property type="entry name" value="MFS general substrate transporter like domains"/>
    <property type="match status" value="1"/>
</dbReference>
<evidence type="ECO:0000256" key="5">
    <source>
        <dbReference type="SAM" id="Phobius"/>
    </source>
</evidence>
<feature type="transmembrane region" description="Helical" evidence="5">
    <location>
        <begin position="124"/>
        <end position="143"/>
    </location>
</feature>
<evidence type="ECO:0000256" key="2">
    <source>
        <dbReference type="ARBA" id="ARBA00022692"/>
    </source>
</evidence>
<feature type="transmembrane region" description="Helical" evidence="5">
    <location>
        <begin position="356"/>
        <end position="380"/>
    </location>
</feature>
<keyword evidence="4 5" id="KW-0472">Membrane</keyword>
<feature type="transmembrane region" description="Helical" evidence="5">
    <location>
        <begin position="273"/>
        <end position="291"/>
    </location>
</feature>
<evidence type="ECO:0000256" key="4">
    <source>
        <dbReference type="ARBA" id="ARBA00023136"/>
    </source>
</evidence>
<evidence type="ECO:0000259" key="6">
    <source>
        <dbReference type="PROSITE" id="PS50850"/>
    </source>
</evidence>
<sequence>MSAPAETADTAAPAPRTGLLTGPYRTTTIGILLVITLLAFEQMAVGTTMPVAARELGGLSMYAWGFTAVFISGLVGNVLAGGWADARGPALPLVAGLVIFVAGLVVVGTAPGMAWFVAGRAVQGLGSGLAVVPLYVIVAGVYPEPARPRVFAAMSAAWVVPSLVGPSVGGLVAQHLGWRWVFLGLIPLVLPAAAMLTPALRGSRTHGALPRGRTLAAVALAVGAAVLLWGIDHRSPLGLPGLAGLAYGLRVLLPRGTLRLGRGLPTAIAMRGLLMGTMAGTEAFIPLALITRHGFSPTAAGVVLTVGALGWSSGSWLQGRFTGISRVRFAVLGPALLTAGVAGIAVALYTSGWAAVPAWIVAGLGVGMAFPTLSVTVLALSAPDEQGANSSALQISDTLGSSLGVGVAGALVNAAGLGAGLAWTLAIALVAAAAAHRVEASRA</sequence>
<proteinExistence type="predicted"/>
<feature type="transmembrane region" description="Helical" evidence="5">
    <location>
        <begin position="93"/>
        <end position="118"/>
    </location>
</feature>
<feature type="transmembrane region" description="Helical" evidence="5">
    <location>
        <begin position="297"/>
        <end position="317"/>
    </location>
</feature>
<dbReference type="InterPro" id="IPR020846">
    <property type="entry name" value="MFS_dom"/>
</dbReference>
<accession>A0ABN0WTF1</accession>
<feature type="domain" description="Major facilitator superfamily (MFS) profile" evidence="6">
    <location>
        <begin position="27"/>
        <end position="443"/>
    </location>
</feature>
<organism evidence="7 8">
    <name type="scientific">Actinoallomurus spadix</name>
    <dbReference type="NCBI Taxonomy" id="79912"/>
    <lineage>
        <taxon>Bacteria</taxon>
        <taxon>Bacillati</taxon>
        <taxon>Actinomycetota</taxon>
        <taxon>Actinomycetes</taxon>
        <taxon>Streptosporangiales</taxon>
        <taxon>Thermomonosporaceae</taxon>
        <taxon>Actinoallomurus</taxon>
    </lineage>
</organism>
<dbReference type="SUPFAM" id="SSF103473">
    <property type="entry name" value="MFS general substrate transporter"/>
    <property type="match status" value="1"/>
</dbReference>
<comment type="subcellular location">
    <subcellularLocation>
        <location evidence="1">Cell membrane</location>
        <topology evidence="1">Multi-pass membrane protein</topology>
    </subcellularLocation>
</comment>
<dbReference type="PANTHER" id="PTHR23501:SF154">
    <property type="entry name" value="MULTIDRUG-EFFLUX TRANSPORTER RV1634-RELATED"/>
    <property type="match status" value="1"/>
</dbReference>
<reference evidence="7 8" key="1">
    <citation type="journal article" date="2019" name="Int. J. Syst. Evol. Microbiol.">
        <title>The Global Catalogue of Microorganisms (GCM) 10K type strain sequencing project: providing services to taxonomists for standard genome sequencing and annotation.</title>
        <authorList>
            <consortium name="The Broad Institute Genomics Platform"/>
            <consortium name="The Broad Institute Genome Sequencing Center for Infectious Disease"/>
            <person name="Wu L."/>
            <person name="Ma J."/>
        </authorList>
    </citation>
    <scope>NUCLEOTIDE SEQUENCE [LARGE SCALE GENOMIC DNA]</scope>
    <source>
        <strain evidence="7 8">JCM 3146</strain>
    </source>
</reference>
<name>A0ABN0WTF1_9ACTN</name>
<feature type="transmembrane region" description="Helical" evidence="5">
    <location>
        <begin position="212"/>
        <end position="231"/>
    </location>
</feature>
<dbReference type="EMBL" id="BAAABM010000037">
    <property type="protein sequence ID" value="GAA0346304.1"/>
    <property type="molecule type" value="Genomic_DNA"/>
</dbReference>
<dbReference type="PRINTS" id="PR01036">
    <property type="entry name" value="TCRTETB"/>
</dbReference>
<dbReference type="InterPro" id="IPR036259">
    <property type="entry name" value="MFS_trans_sf"/>
</dbReference>
<dbReference type="Pfam" id="PF07690">
    <property type="entry name" value="MFS_1"/>
    <property type="match status" value="1"/>
</dbReference>